<dbReference type="Proteomes" id="UP001222027">
    <property type="component" value="Unassembled WGS sequence"/>
</dbReference>
<dbReference type="GO" id="GO:0009451">
    <property type="term" value="P:RNA modification"/>
    <property type="evidence" value="ECO:0007669"/>
    <property type="project" value="InterPro"/>
</dbReference>
<dbReference type="InterPro" id="IPR046960">
    <property type="entry name" value="PPR_At4g14850-like_plant"/>
</dbReference>
<dbReference type="Pfam" id="PF14432">
    <property type="entry name" value="DYW_deaminase"/>
    <property type="match status" value="1"/>
</dbReference>
<evidence type="ECO:0000313" key="5">
    <source>
        <dbReference type="EMBL" id="KAJ8491772.1"/>
    </source>
</evidence>
<keyword evidence="6" id="KW-1185">Reference proteome</keyword>
<dbReference type="GO" id="GO:0008270">
    <property type="term" value="F:zinc ion binding"/>
    <property type="evidence" value="ECO:0007669"/>
    <property type="project" value="InterPro"/>
</dbReference>
<gene>
    <name evidence="5" type="ORF">OPV22_013493</name>
</gene>
<evidence type="ECO:0000259" key="4">
    <source>
        <dbReference type="Pfam" id="PF14432"/>
    </source>
</evidence>
<dbReference type="NCBIfam" id="TIGR00756">
    <property type="entry name" value="PPR"/>
    <property type="match status" value="3"/>
</dbReference>
<dbReference type="InterPro" id="IPR046848">
    <property type="entry name" value="E_motif"/>
</dbReference>
<reference evidence="5 6" key="1">
    <citation type="submission" date="2022-12" db="EMBL/GenBank/DDBJ databases">
        <title>Chromosome-scale assembly of the Ensete ventricosum genome.</title>
        <authorList>
            <person name="Dussert Y."/>
            <person name="Stocks J."/>
            <person name="Wendawek A."/>
            <person name="Woldeyes F."/>
            <person name="Nichols R.A."/>
            <person name="Borrell J.S."/>
        </authorList>
    </citation>
    <scope>NUCLEOTIDE SEQUENCE [LARGE SCALE GENOMIC DNA]</scope>
    <source>
        <strain evidence="6">cv. Maze</strain>
        <tissue evidence="5">Seeds</tissue>
    </source>
</reference>
<evidence type="ECO:0000256" key="2">
    <source>
        <dbReference type="ARBA" id="ARBA00022737"/>
    </source>
</evidence>
<dbReference type="InterPro" id="IPR002885">
    <property type="entry name" value="PPR_rpt"/>
</dbReference>
<dbReference type="Pfam" id="PF13041">
    <property type="entry name" value="PPR_2"/>
    <property type="match status" value="3"/>
</dbReference>
<dbReference type="GO" id="GO:0003723">
    <property type="term" value="F:RNA binding"/>
    <property type="evidence" value="ECO:0007669"/>
    <property type="project" value="InterPro"/>
</dbReference>
<dbReference type="InterPro" id="IPR046849">
    <property type="entry name" value="E2_motif"/>
</dbReference>
<name>A0AAV8R9D5_ENSVE</name>
<dbReference type="FunFam" id="1.25.40.10:FF:000427">
    <property type="entry name" value="Pentatricopeptide repeat-containing protein chloroplastic"/>
    <property type="match status" value="1"/>
</dbReference>
<dbReference type="Pfam" id="PF20430">
    <property type="entry name" value="Eplus_motif"/>
    <property type="match status" value="1"/>
</dbReference>
<organism evidence="5 6">
    <name type="scientific">Ensete ventricosum</name>
    <name type="common">Abyssinian banana</name>
    <name type="synonym">Musa ensete</name>
    <dbReference type="NCBI Taxonomy" id="4639"/>
    <lineage>
        <taxon>Eukaryota</taxon>
        <taxon>Viridiplantae</taxon>
        <taxon>Streptophyta</taxon>
        <taxon>Embryophyta</taxon>
        <taxon>Tracheophyta</taxon>
        <taxon>Spermatophyta</taxon>
        <taxon>Magnoliopsida</taxon>
        <taxon>Liliopsida</taxon>
        <taxon>Zingiberales</taxon>
        <taxon>Musaceae</taxon>
        <taxon>Ensete</taxon>
    </lineage>
</organism>
<dbReference type="FunFam" id="1.25.40.10:FF:000348">
    <property type="entry name" value="Pentatricopeptide repeat-containing protein chloroplastic"/>
    <property type="match status" value="1"/>
</dbReference>
<comment type="similarity">
    <text evidence="1">Belongs to the PPR family. PCMP-H subfamily.</text>
</comment>
<dbReference type="EMBL" id="JAQQAF010000004">
    <property type="protein sequence ID" value="KAJ8491772.1"/>
    <property type="molecule type" value="Genomic_DNA"/>
</dbReference>
<feature type="repeat" description="PPR" evidence="3">
    <location>
        <begin position="254"/>
        <end position="288"/>
    </location>
</feature>
<dbReference type="AlphaFoldDB" id="A0AAV8R9D5"/>
<dbReference type="Gene3D" id="1.25.40.10">
    <property type="entry name" value="Tetratricopeptide repeat domain"/>
    <property type="match status" value="3"/>
</dbReference>
<feature type="repeat" description="PPR" evidence="3">
    <location>
        <begin position="316"/>
        <end position="350"/>
    </location>
</feature>
<dbReference type="InterPro" id="IPR011990">
    <property type="entry name" value="TPR-like_helical_dom_sf"/>
</dbReference>
<evidence type="ECO:0000256" key="3">
    <source>
        <dbReference type="PROSITE-ProRule" id="PRU00708"/>
    </source>
</evidence>
<feature type="repeat" description="PPR" evidence="3">
    <location>
        <begin position="184"/>
        <end position="218"/>
    </location>
</feature>
<dbReference type="PANTHER" id="PTHR47926:SF347">
    <property type="entry name" value="PENTATRICOPEPTIDE REPEAT-CONTAINING PROTEIN"/>
    <property type="match status" value="1"/>
</dbReference>
<comment type="caution">
    <text evidence="5">The sequence shown here is derived from an EMBL/GenBank/DDBJ whole genome shotgun (WGS) entry which is preliminary data.</text>
</comment>
<evidence type="ECO:0000256" key="1">
    <source>
        <dbReference type="ARBA" id="ARBA00006643"/>
    </source>
</evidence>
<proteinExistence type="inferred from homology"/>
<protein>
    <recommendedName>
        <fullName evidence="4">DYW domain-containing protein</fullName>
    </recommendedName>
</protein>
<dbReference type="Pfam" id="PF01535">
    <property type="entry name" value="PPR"/>
    <property type="match status" value="4"/>
</dbReference>
<feature type="domain" description="DYW" evidence="4">
    <location>
        <begin position="632"/>
        <end position="724"/>
    </location>
</feature>
<keyword evidence="2" id="KW-0677">Repeat</keyword>
<accession>A0AAV8R9D5</accession>
<sequence>METATLKPLAAALPTPPSLNHRILTATTVPHFKQIHAQILRSGLDISAPFLSRLLALPPLASSPSSLDYALSVLLHSPSPDFRLANRALRALSCAADPRRTLVAYGRLRRAGLALDRFSFPTVLRAAARARGVASVVAREVHGLAAKTGSDADPFVQTAVVGAYAALGRAAEARMVFDRMHHRDLVAWGVMLDGYCQSGFYNEALQLFDEMKSSGIVPDRVILATILSACARTRNLPSGRAVHSYIVESNLSIDAHLQSALISMYSNCGSLDTAQRLYDDMSPKNLVASTAMVFGYAKLGKIAVARSIFDQMTDKDLVCWSAMISGYAESDQPNEALKLFNEMQLLGVKPDQITMLSVISACANMGAIDQAKWVHIFLDKNGFHQILSIRNALIDMYSKCGSLADALTIFDETAFKDVITWTSMITGFAMHGNGRSALAVFDHMILEGVKPNGVTFISLLYACSHAGLVNEGQRIFETMIRDYRLEPKQEHYGCMVDLLGRARLLQEALEFVESMPYAPNVVVWGSLLGACRIHGDVKLGELVARRLLELDPNHDGAYVLLSNIYAKASRWEDVREVRNLMKNKGVIKEAGFSWIELNGYVHEFMMGDKSHPRSSEIYGKLDEVVKELELVGYAPDTATVLVDLQEEEKREAILLHSEKLALSLGLIDSKKGSLIHIAKNLRVCDDCHTFMKLASKVFEREIVLRDRTRFHQYKDGVCSCGDFW</sequence>
<dbReference type="Pfam" id="PF20431">
    <property type="entry name" value="E_motif"/>
    <property type="match status" value="1"/>
</dbReference>
<dbReference type="FunFam" id="1.25.40.10:FF:000325">
    <property type="entry name" value="Pentatricopeptide repeat-containing protein At4g14820"/>
    <property type="match status" value="1"/>
</dbReference>
<dbReference type="PROSITE" id="PS51375">
    <property type="entry name" value="PPR"/>
    <property type="match status" value="4"/>
</dbReference>
<dbReference type="PANTHER" id="PTHR47926">
    <property type="entry name" value="PENTATRICOPEPTIDE REPEAT-CONTAINING PROTEIN"/>
    <property type="match status" value="1"/>
</dbReference>
<evidence type="ECO:0000313" key="6">
    <source>
        <dbReference type="Proteomes" id="UP001222027"/>
    </source>
</evidence>
<dbReference type="InterPro" id="IPR032867">
    <property type="entry name" value="DYW_dom"/>
</dbReference>
<feature type="repeat" description="PPR" evidence="3">
    <location>
        <begin position="417"/>
        <end position="451"/>
    </location>
</feature>